<feature type="transmembrane region" description="Helical" evidence="1">
    <location>
        <begin position="21"/>
        <end position="40"/>
    </location>
</feature>
<dbReference type="AlphaFoldDB" id="A0A641AMM5"/>
<evidence type="ECO:0000313" key="2">
    <source>
        <dbReference type="EMBL" id="KAA1378530.1"/>
    </source>
</evidence>
<reference evidence="2" key="1">
    <citation type="submission" date="2019-09" db="EMBL/GenBank/DDBJ databases">
        <authorList>
            <person name="Li J."/>
        </authorList>
    </citation>
    <scope>NUCLEOTIDE SEQUENCE [LARGE SCALE GENOMIC DNA]</scope>
    <source>
        <strain evidence="2">NRBC 14897</strain>
    </source>
</reference>
<name>A0A641AMM5_9ACTN</name>
<gene>
    <name evidence="2" type="ORF">ESP62_009280</name>
</gene>
<evidence type="ECO:0000256" key="1">
    <source>
        <dbReference type="SAM" id="Phobius"/>
    </source>
</evidence>
<protein>
    <submittedName>
        <fullName evidence="2">Uncharacterized protein</fullName>
    </submittedName>
</protein>
<feature type="transmembrane region" description="Helical" evidence="1">
    <location>
        <begin position="62"/>
        <end position="82"/>
    </location>
</feature>
<organism evidence="2 3">
    <name type="scientific">Aeromicrobium fastidiosum</name>
    <dbReference type="NCBI Taxonomy" id="52699"/>
    <lineage>
        <taxon>Bacteria</taxon>
        <taxon>Bacillati</taxon>
        <taxon>Actinomycetota</taxon>
        <taxon>Actinomycetes</taxon>
        <taxon>Propionibacteriales</taxon>
        <taxon>Nocardioidaceae</taxon>
        <taxon>Aeromicrobium</taxon>
    </lineage>
</organism>
<keyword evidence="3" id="KW-1185">Reference proteome</keyword>
<dbReference type="EMBL" id="SDPP02000002">
    <property type="protein sequence ID" value="KAA1378530.1"/>
    <property type="molecule type" value="Genomic_DNA"/>
</dbReference>
<sequence length="88" mass="9407">MTSQTPPPIELSPRLQLVRRWAAAGVLITLAAHVVGSSWFDGGAGLDLRVGLGLVTNHWPKAALLLLAYVLLGSGAVARAWWKHRATT</sequence>
<keyword evidence="1" id="KW-1133">Transmembrane helix</keyword>
<dbReference type="RefSeq" id="WP_129182480.1">
    <property type="nucleotide sequence ID" value="NZ_JAGIOG010000001.1"/>
</dbReference>
<comment type="caution">
    <text evidence="2">The sequence shown here is derived from an EMBL/GenBank/DDBJ whole genome shotgun (WGS) entry which is preliminary data.</text>
</comment>
<keyword evidence="1" id="KW-0472">Membrane</keyword>
<proteinExistence type="predicted"/>
<accession>A0A641AMM5</accession>
<dbReference type="Proteomes" id="UP001515100">
    <property type="component" value="Unassembled WGS sequence"/>
</dbReference>
<keyword evidence="1" id="KW-0812">Transmembrane</keyword>
<evidence type="ECO:0000313" key="3">
    <source>
        <dbReference type="Proteomes" id="UP001515100"/>
    </source>
</evidence>